<dbReference type="GO" id="GO:0020037">
    <property type="term" value="F:heme binding"/>
    <property type="evidence" value="ECO:0007669"/>
    <property type="project" value="InterPro"/>
</dbReference>
<dbReference type="SUPFAM" id="SSF48264">
    <property type="entry name" value="Cytochrome P450"/>
    <property type="match status" value="1"/>
</dbReference>
<dbReference type="Pfam" id="PF00067">
    <property type="entry name" value="p450"/>
    <property type="match status" value="1"/>
</dbReference>
<dbReference type="GO" id="GO:0016705">
    <property type="term" value="F:oxidoreductase activity, acting on paired donors, with incorporation or reduction of molecular oxygen"/>
    <property type="evidence" value="ECO:0007669"/>
    <property type="project" value="InterPro"/>
</dbReference>
<accession>A0A238F9I8</accession>
<comment type="similarity">
    <text evidence="1 6">Belongs to the cytochrome P450 family.</text>
</comment>
<dbReference type="GO" id="GO:0004497">
    <property type="term" value="F:monooxygenase activity"/>
    <property type="evidence" value="ECO:0007669"/>
    <property type="project" value="UniProtKB-KW"/>
</dbReference>
<dbReference type="GO" id="GO:0005506">
    <property type="term" value="F:iron ion binding"/>
    <property type="evidence" value="ECO:0007669"/>
    <property type="project" value="InterPro"/>
</dbReference>
<evidence type="ECO:0000256" key="6">
    <source>
        <dbReference type="RuleBase" id="RU000461"/>
    </source>
</evidence>
<keyword evidence="8" id="KW-1185">Reference proteome</keyword>
<keyword evidence="2 5" id="KW-0479">Metal-binding</keyword>
<organism evidence="7 8">
    <name type="scientific">Microbotryum intermedium</name>
    <dbReference type="NCBI Taxonomy" id="269621"/>
    <lineage>
        <taxon>Eukaryota</taxon>
        <taxon>Fungi</taxon>
        <taxon>Dikarya</taxon>
        <taxon>Basidiomycota</taxon>
        <taxon>Pucciniomycotina</taxon>
        <taxon>Microbotryomycetes</taxon>
        <taxon>Microbotryales</taxon>
        <taxon>Microbotryaceae</taxon>
        <taxon>Microbotryum</taxon>
    </lineage>
</organism>
<evidence type="ECO:0000256" key="5">
    <source>
        <dbReference type="PIRSR" id="PIRSR602401-1"/>
    </source>
</evidence>
<dbReference type="Gene3D" id="1.10.630.10">
    <property type="entry name" value="Cytochrome P450"/>
    <property type="match status" value="1"/>
</dbReference>
<evidence type="ECO:0000256" key="1">
    <source>
        <dbReference type="ARBA" id="ARBA00010617"/>
    </source>
</evidence>
<dbReference type="AlphaFoldDB" id="A0A238F9I8"/>
<keyword evidence="3 6" id="KW-0560">Oxidoreductase</keyword>
<feature type="binding site" description="axial binding residue" evidence="5">
    <location>
        <position position="362"/>
    </location>
    <ligand>
        <name>heme</name>
        <dbReference type="ChEBI" id="CHEBI:30413"/>
    </ligand>
    <ligandPart>
        <name>Fe</name>
        <dbReference type="ChEBI" id="CHEBI:18248"/>
    </ligandPart>
</feature>
<reference evidence="8" key="1">
    <citation type="submission" date="2016-09" db="EMBL/GenBank/DDBJ databases">
        <authorList>
            <person name="Jeantristanb JTB J.-T."/>
            <person name="Ricardo R."/>
        </authorList>
    </citation>
    <scope>NUCLEOTIDE SEQUENCE [LARGE SCALE GENOMIC DNA]</scope>
</reference>
<dbReference type="GO" id="GO:0006629">
    <property type="term" value="P:lipid metabolic process"/>
    <property type="evidence" value="ECO:0007669"/>
    <property type="project" value="UniProtKB-ARBA"/>
</dbReference>
<dbReference type="OrthoDB" id="1470350at2759"/>
<dbReference type="EMBL" id="FMSP01000005">
    <property type="protein sequence ID" value="SCV70500.1"/>
    <property type="molecule type" value="Genomic_DNA"/>
</dbReference>
<dbReference type="PRINTS" id="PR00385">
    <property type="entry name" value="P450"/>
</dbReference>
<dbReference type="PRINTS" id="PR00463">
    <property type="entry name" value="EP450I"/>
</dbReference>
<keyword evidence="5 6" id="KW-0349">Heme</keyword>
<protein>
    <submittedName>
        <fullName evidence="7">BQ2448_1894 protein</fullName>
    </submittedName>
</protein>
<evidence type="ECO:0000256" key="4">
    <source>
        <dbReference type="ARBA" id="ARBA00023004"/>
    </source>
</evidence>
<dbReference type="InterPro" id="IPR017972">
    <property type="entry name" value="Cyt_P450_CS"/>
</dbReference>
<dbReference type="Proteomes" id="UP000198372">
    <property type="component" value="Unassembled WGS sequence"/>
</dbReference>
<keyword evidence="4 5" id="KW-0408">Iron</keyword>
<dbReference type="STRING" id="269621.A0A238F9I8"/>
<comment type="cofactor">
    <cofactor evidence="5">
        <name>heme</name>
        <dbReference type="ChEBI" id="CHEBI:30413"/>
    </cofactor>
</comment>
<proteinExistence type="inferred from homology"/>
<keyword evidence="6" id="KW-0503">Monooxygenase</keyword>
<dbReference type="InterPro" id="IPR036396">
    <property type="entry name" value="Cyt_P450_sf"/>
</dbReference>
<sequence length="429" mass="49121">MRLSTFQFGGVVGYRDGRAIGTSPLRDGLYQRPDIPLLGNSLYALKNSDLHRDLRRGVFFGCRKTHHHHYARRTHDRVEPAKFHQRLDLMSLFFRFTLNSFSDMAFGSAVNALSTETDGPVPFAMAFDEAQGIMNDRFINPFWRVTELFNGTMWRMRKAVKIIDDFSYKPIDERTKTGLNDVKPGEKRSKSETALLSLYMSIRNDQGKPLSRKQLRDAVLKLIIAGRDTIAQACSWSMYHVIRHPEIVKNIRAEVDEMGTIEYDSYKTMMQTNAAFNEALRLHPSVPKNLWQALGDDQIPNGPFIKADDFVEWSDHSINRNESVWGPDAKVFNPARWIDEVDELKKESQWKYHVWNGGSRLCLGQDLARYESAALLATILGDFEFEFAPAYSKVQMMPNEDVPQYASSLTLPTLEPLMVVATPRKRCAL</sequence>
<dbReference type="InterPro" id="IPR002401">
    <property type="entry name" value="Cyt_P450_E_grp-I"/>
</dbReference>
<evidence type="ECO:0000256" key="2">
    <source>
        <dbReference type="ARBA" id="ARBA00022723"/>
    </source>
</evidence>
<dbReference type="InterPro" id="IPR001128">
    <property type="entry name" value="Cyt_P450"/>
</dbReference>
<name>A0A238F9I8_9BASI</name>
<evidence type="ECO:0000256" key="3">
    <source>
        <dbReference type="ARBA" id="ARBA00023002"/>
    </source>
</evidence>
<evidence type="ECO:0000313" key="8">
    <source>
        <dbReference type="Proteomes" id="UP000198372"/>
    </source>
</evidence>
<gene>
    <name evidence="7" type="ORF">BQ2448_1894</name>
</gene>
<dbReference type="PANTHER" id="PTHR24296">
    <property type="entry name" value="CYTOCHROME P450"/>
    <property type="match status" value="1"/>
</dbReference>
<evidence type="ECO:0000313" key="7">
    <source>
        <dbReference type="EMBL" id="SCV70500.1"/>
    </source>
</evidence>
<dbReference type="PROSITE" id="PS00086">
    <property type="entry name" value="CYTOCHROME_P450"/>
    <property type="match status" value="1"/>
</dbReference>